<feature type="domain" description="Poly(A) polymerase central" evidence="1">
    <location>
        <begin position="569"/>
        <end position="624"/>
    </location>
</feature>
<dbReference type="Proteomes" id="UP000887561">
    <property type="component" value="Unplaced"/>
</dbReference>
<sequence>MHEIDSSKNITKEEVLITIELLWKRMDNVEKNLNSKKLKDLFVRVKSVLYDLYVNDPPSSVQLLFNIVKLLTDNEAAYKNYVNEGKTKEIIKEVDVEIENVKHISNELPIYEIREFLNKEHMEYFKEILNDKEIRKILQKTDGSIYCLYNILGCHHDITEVMKENGLLEVDVLRKDETLTKHYKLYFEALKDSINQRANKIIVDYLLWFRWVDNSVKEKKQWEIQSNCISMRNVITDTRIFFRTVYGKILWSDEENIENIEKALVYKMYFLKEYVGVQQKDKLITNENLYDKWVGVWQTITNMEIKAIKRKEILDEWVLKIEKRIKELKQMKEQLDIDNTENVQVYLHPDLYKPLSLNENWNALSTEVDNVIVPKVTFNKLFEEWKNITKRNDIKEIKNFRLFMSAPVNKQGGHIHAIVLAIGAGKVNDEIIKELFVDKANIALLNSFISECSDNSFYCHLFNNVRKQQLGGEYKLFPISDENIYYEENGTEFEITFVYYKEERVVQSDTNWIETFMRKILKNLNKEGNSIQQQQNAAILYNLSLFKTYEYLEEILKIKNEKERNILNQTFMALKNWAKAHCVYNKQFGFLDGTTISVMLTKVFLLYPEANVIELIERLQDVVKFISTQTKRGYQKKNKNELDYLKKKADGSEFVKIYKHFIVFSCITEELDGQENNCGFLENLDKINEQIEKINQIEIYHIGLKTEDCPTEIEKIKIEDEHQFEEGENVQAEGQLNLNFCTSWLVGIKIKDQVLNKEMLKFEIEKSVGATGVTEDLKMFVILKEEIENWFA</sequence>
<keyword evidence="2" id="KW-1185">Reference proteome</keyword>
<dbReference type="Gene3D" id="1.10.1410.10">
    <property type="match status" value="1"/>
</dbReference>
<organism evidence="2 3">
    <name type="scientific">Meloidogyne javanica</name>
    <name type="common">Root-knot nematode worm</name>
    <dbReference type="NCBI Taxonomy" id="6303"/>
    <lineage>
        <taxon>Eukaryota</taxon>
        <taxon>Metazoa</taxon>
        <taxon>Ecdysozoa</taxon>
        <taxon>Nematoda</taxon>
        <taxon>Chromadorea</taxon>
        <taxon>Rhabditida</taxon>
        <taxon>Tylenchina</taxon>
        <taxon>Tylenchomorpha</taxon>
        <taxon>Tylenchoidea</taxon>
        <taxon>Meloidogynidae</taxon>
        <taxon>Meloidogyninae</taxon>
        <taxon>Meloidogyne</taxon>
        <taxon>Meloidogyne incognita group</taxon>
    </lineage>
</organism>
<dbReference type="InterPro" id="IPR007012">
    <property type="entry name" value="PolA_pol_cen_dom"/>
</dbReference>
<dbReference type="WBParaSite" id="scaffold35343_cov213.g22402">
    <property type="protein sequence ID" value="scaffold35343_cov213.g22402"/>
    <property type="gene ID" value="scaffold35343_cov213.g22402"/>
</dbReference>
<accession>A0A915MF08</accession>
<evidence type="ECO:0000313" key="3">
    <source>
        <dbReference type="WBParaSite" id="scaffold35343_cov213.g22402"/>
    </source>
</evidence>
<evidence type="ECO:0000259" key="1">
    <source>
        <dbReference type="Pfam" id="PF04928"/>
    </source>
</evidence>
<dbReference type="Gene3D" id="3.30.70.590">
    <property type="entry name" value="Poly(A) polymerase predicted RNA binding domain"/>
    <property type="match status" value="1"/>
</dbReference>
<protein>
    <recommendedName>
        <fullName evidence="1">Poly(A) polymerase central domain-containing protein</fullName>
    </recommendedName>
</protein>
<dbReference type="SUPFAM" id="SSF81631">
    <property type="entry name" value="PAP/OAS1 substrate-binding domain"/>
    <property type="match status" value="1"/>
</dbReference>
<dbReference type="Pfam" id="PF04928">
    <property type="entry name" value="PAP_central"/>
    <property type="match status" value="1"/>
</dbReference>
<proteinExistence type="predicted"/>
<reference evidence="3" key="1">
    <citation type="submission" date="2022-11" db="UniProtKB">
        <authorList>
            <consortium name="WormBaseParasite"/>
        </authorList>
    </citation>
    <scope>IDENTIFICATION</scope>
</reference>
<name>A0A915MF08_MELJA</name>
<dbReference type="AlphaFoldDB" id="A0A915MF08"/>
<dbReference type="GO" id="GO:1990817">
    <property type="term" value="F:poly(A) RNA polymerase activity"/>
    <property type="evidence" value="ECO:0007669"/>
    <property type="project" value="InterPro"/>
</dbReference>
<evidence type="ECO:0000313" key="2">
    <source>
        <dbReference type="Proteomes" id="UP000887561"/>
    </source>
</evidence>